<dbReference type="PANTHER" id="PTHR23342:SF0">
    <property type="entry name" value="N-ACETYLGLUTAMATE SYNTHASE, MITOCHONDRIAL"/>
    <property type="match status" value="1"/>
</dbReference>
<dbReference type="PANTHER" id="PTHR23342">
    <property type="entry name" value="N-ACETYLGLUTAMATE SYNTHASE"/>
    <property type="match status" value="1"/>
</dbReference>
<protein>
    <submittedName>
        <fullName evidence="9">Unannotated protein</fullName>
    </submittedName>
</protein>
<dbReference type="Pfam" id="PF00696">
    <property type="entry name" value="AA_kinase"/>
    <property type="match status" value="1"/>
</dbReference>
<organism evidence="9">
    <name type="scientific">freshwater metagenome</name>
    <dbReference type="NCBI Taxonomy" id="449393"/>
    <lineage>
        <taxon>unclassified sequences</taxon>
        <taxon>metagenomes</taxon>
        <taxon>ecological metagenomes</taxon>
    </lineage>
</organism>
<name>A0A6J6NT26_9ZZZZ</name>
<dbReference type="SUPFAM" id="SSF53633">
    <property type="entry name" value="Carbamate kinase-like"/>
    <property type="match status" value="1"/>
</dbReference>
<feature type="domain" description="Aspartate/glutamate/uridylate kinase" evidence="8">
    <location>
        <begin position="3"/>
        <end position="212"/>
    </location>
</feature>
<dbReference type="EMBL" id="CAEZXP010000001">
    <property type="protein sequence ID" value="CAB4689799.1"/>
    <property type="molecule type" value="Genomic_DNA"/>
</dbReference>
<dbReference type="GO" id="GO:0006526">
    <property type="term" value="P:L-arginine biosynthetic process"/>
    <property type="evidence" value="ECO:0007669"/>
    <property type="project" value="UniProtKB-KW"/>
</dbReference>
<sequence>MSTIVLKVGGAVAARSAQAVLELAKEHSVCVVHGAGPQISAEMEAAGVPVQFIGGRRVTTADGIKIVRSSLVAVNTALAEAIGDQAVALHGDEIGLQARQVEELGLVGDPQPSRPQAVIDALAAGKIPVVMPLAEGPLNVNADDAAAALAVGLGVDELRFLTDVEGFMLDGVVLDSLDATEAEALMAGGTLDPTILPKLGAAVIAAKGGVNAAIGRTIIAATGVAA</sequence>
<reference evidence="9" key="1">
    <citation type="submission" date="2020-05" db="EMBL/GenBank/DDBJ databases">
        <authorList>
            <person name="Chiriac C."/>
            <person name="Salcher M."/>
            <person name="Ghai R."/>
            <person name="Kavagutti S V."/>
        </authorList>
    </citation>
    <scope>NUCLEOTIDE SEQUENCE</scope>
</reference>
<comment type="pathway">
    <text evidence="7">Amino-acid biosynthesis.</text>
</comment>
<evidence type="ECO:0000256" key="2">
    <source>
        <dbReference type="ARBA" id="ARBA00022605"/>
    </source>
</evidence>
<keyword evidence="1" id="KW-0055">Arginine biosynthesis</keyword>
<dbReference type="PIRSF" id="PIRSF000728">
    <property type="entry name" value="NAGK"/>
    <property type="match status" value="1"/>
</dbReference>
<evidence type="ECO:0000256" key="6">
    <source>
        <dbReference type="ARBA" id="ARBA00022840"/>
    </source>
</evidence>
<dbReference type="GO" id="GO:0005737">
    <property type="term" value="C:cytoplasm"/>
    <property type="evidence" value="ECO:0007669"/>
    <property type="project" value="InterPro"/>
</dbReference>
<dbReference type="GO" id="GO:0003991">
    <property type="term" value="F:acetylglutamate kinase activity"/>
    <property type="evidence" value="ECO:0007669"/>
    <property type="project" value="TreeGrafter"/>
</dbReference>
<dbReference type="InterPro" id="IPR004662">
    <property type="entry name" value="AcgluKinase_fam"/>
</dbReference>
<dbReference type="AlphaFoldDB" id="A0A6J6NT26"/>
<evidence type="ECO:0000256" key="4">
    <source>
        <dbReference type="ARBA" id="ARBA00022741"/>
    </source>
</evidence>
<evidence type="ECO:0000256" key="1">
    <source>
        <dbReference type="ARBA" id="ARBA00022571"/>
    </source>
</evidence>
<dbReference type="GO" id="GO:0005524">
    <property type="term" value="F:ATP binding"/>
    <property type="evidence" value="ECO:0007669"/>
    <property type="project" value="UniProtKB-KW"/>
</dbReference>
<evidence type="ECO:0000313" key="9">
    <source>
        <dbReference type="EMBL" id="CAB4689799.1"/>
    </source>
</evidence>
<keyword evidence="3" id="KW-0808">Transferase</keyword>
<evidence type="ECO:0000259" key="8">
    <source>
        <dbReference type="Pfam" id="PF00696"/>
    </source>
</evidence>
<dbReference type="InterPro" id="IPR001048">
    <property type="entry name" value="Asp/Glu/Uridylate_kinase"/>
</dbReference>
<keyword evidence="4" id="KW-0547">Nucleotide-binding</keyword>
<keyword evidence="5" id="KW-0418">Kinase</keyword>
<accession>A0A6J6NT26</accession>
<evidence type="ECO:0000256" key="5">
    <source>
        <dbReference type="ARBA" id="ARBA00022777"/>
    </source>
</evidence>
<evidence type="ECO:0000256" key="7">
    <source>
        <dbReference type="ARBA" id="ARBA00029440"/>
    </source>
</evidence>
<gene>
    <name evidence="9" type="ORF">UFOPK2399_00623</name>
</gene>
<evidence type="ECO:0000256" key="3">
    <source>
        <dbReference type="ARBA" id="ARBA00022679"/>
    </source>
</evidence>
<dbReference type="Gene3D" id="3.40.1160.10">
    <property type="entry name" value="Acetylglutamate kinase-like"/>
    <property type="match status" value="1"/>
</dbReference>
<keyword evidence="6" id="KW-0067">ATP-binding</keyword>
<proteinExistence type="predicted"/>
<dbReference type="InterPro" id="IPR036393">
    <property type="entry name" value="AceGlu_kinase-like_sf"/>
</dbReference>
<keyword evidence="2" id="KW-0028">Amino-acid biosynthesis</keyword>